<organism evidence="12 13">
    <name type="scientific">Carpinus fangiana</name>
    <dbReference type="NCBI Taxonomy" id="176857"/>
    <lineage>
        <taxon>Eukaryota</taxon>
        <taxon>Viridiplantae</taxon>
        <taxon>Streptophyta</taxon>
        <taxon>Embryophyta</taxon>
        <taxon>Tracheophyta</taxon>
        <taxon>Spermatophyta</taxon>
        <taxon>Magnoliopsida</taxon>
        <taxon>eudicotyledons</taxon>
        <taxon>Gunneridae</taxon>
        <taxon>Pentapetalae</taxon>
        <taxon>rosids</taxon>
        <taxon>fabids</taxon>
        <taxon>Fagales</taxon>
        <taxon>Betulaceae</taxon>
        <taxon>Carpinus</taxon>
    </lineage>
</organism>
<dbReference type="Proteomes" id="UP000327013">
    <property type="component" value="Chromosome 3"/>
</dbReference>
<dbReference type="GO" id="GO:0004821">
    <property type="term" value="F:histidine-tRNA ligase activity"/>
    <property type="evidence" value="ECO:0007669"/>
    <property type="project" value="UniProtKB-EC"/>
</dbReference>
<evidence type="ECO:0000256" key="9">
    <source>
        <dbReference type="ARBA" id="ARBA00047639"/>
    </source>
</evidence>
<dbReference type="PANTHER" id="PTHR11476">
    <property type="entry name" value="HISTIDYL-TRNA SYNTHETASE"/>
    <property type="match status" value="1"/>
</dbReference>
<dbReference type="Gene3D" id="3.40.50.800">
    <property type="entry name" value="Anticodon-binding domain"/>
    <property type="match status" value="1"/>
</dbReference>
<evidence type="ECO:0000256" key="7">
    <source>
        <dbReference type="ARBA" id="ARBA00023232"/>
    </source>
</evidence>
<evidence type="ECO:0008006" key="14">
    <source>
        <dbReference type="Google" id="ProtNLM"/>
    </source>
</evidence>
<keyword evidence="6" id="KW-0648">Protein biosynthesis</keyword>
<protein>
    <recommendedName>
        <fullName evidence="14">Histidine--tRNA ligase</fullName>
    </recommendedName>
</protein>
<keyword evidence="4" id="KW-0547">Nucleotide-binding</keyword>
<accession>A0A5N6R0L7</accession>
<reference evidence="12 13" key="1">
    <citation type="submission" date="2019-06" db="EMBL/GenBank/DDBJ databases">
        <title>A chromosomal-level reference genome of Carpinus fangiana (Coryloideae, Betulaceae).</title>
        <authorList>
            <person name="Yang X."/>
            <person name="Wang Z."/>
            <person name="Zhang L."/>
            <person name="Hao G."/>
            <person name="Liu J."/>
            <person name="Yang Y."/>
        </authorList>
    </citation>
    <scope>NUCLEOTIDE SEQUENCE [LARGE SCALE GENOMIC DNA]</scope>
    <source>
        <strain evidence="12">Cfa_2016G</strain>
        <tissue evidence="12">Leaf</tissue>
    </source>
</reference>
<dbReference type="Pfam" id="PF00221">
    <property type="entry name" value="Lyase_aromatic"/>
    <property type="match status" value="1"/>
</dbReference>
<dbReference type="OrthoDB" id="1906957at2759"/>
<dbReference type="PANTHER" id="PTHR11476:SF7">
    <property type="entry name" value="HISTIDINE--TRNA LIGASE"/>
    <property type="match status" value="1"/>
</dbReference>
<name>A0A5N6R0L7_9ROSI</name>
<keyword evidence="7" id="KW-0585">Phenylalanine catabolism</keyword>
<feature type="domain" description="Class II Histidinyl-tRNA synthetase (HisRS)-like catalytic core" evidence="11">
    <location>
        <begin position="535"/>
        <end position="690"/>
    </location>
</feature>
<dbReference type="SUPFAM" id="SSF52954">
    <property type="entry name" value="Class II aaRS ABD-related"/>
    <property type="match status" value="1"/>
</dbReference>
<dbReference type="Pfam" id="PF03129">
    <property type="entry name" value="HGTP_anticodon"/>
    <property type="match status" value="1"/>
</dbReference>
<comment type="function">
    <text evidence="1">This is a key enzyme of plant metabolism catalyzing the first reaction in the biosynthesis from L-phenylalanine of a wide variety of natural products based on the phenylpropane skeleton.</text>
</comment>
<comment type="catalytic activity">
    <reaction evidence="9">
        <text>tRNA(His) + L-histidine + ATP = L-histidyl-tRNA(His) + AMP + diphosphate + H(+)</text>
        <dbReference type="Rhea" id="RHEA:17313"/>
        <dbReference type="Rhea" id="RHEA-COMP:9665"/>
        <dbReference type="Rhea" id="RHEA-COMP:9689"/>
        <dbReference type="ChEBI" id="CHEBI:15378"/>
        <dbReference type="ChEBI" id="CHEBI:30616"/>
        <dbReference type="ChEBI" id="CHEBI:33019"/>
        <dbReference type="ChEBI" id="CHEBI:57595"/>
        <dbReference type="ChEBI" id="CHEBI:78442"/>
        <dbReference type="ChEBI" id="CHEBI:78527"/>
        <dbReference type="ChEBI" id="CHEBI:456215"/>
        <dbReference type="EC" id="6.1.1.21"/>
    </reaction>
</comment>
<dbReference type="GO" id="GO:0005524">
    <property type="term" value="F:ATP binding"/>
    <property type="evidence" value="ECO:0007669"/>
    <property type="project" value="UniProtKB-KW"/>
</dbReference>
<keyword evidence="5" id="KW-0067">ATP-binding</keyword>
<dbReference type="GO" id="GO:0005739">
    <property type="term" value="C:mitochondrion"/>
    <property type="evidence" value="ECO:0007669"/>
    <property type="project" value="TreeGrafter"/>
</dbReference>
<sequence>MAESGEEISVITLGGKGLSLSSSSIYAVATGVAQVRLDSSALERLASSNPPPPFVNYQINLPKTLTLLESRAFLTVLLGKLLSGSSNVRTVLPVRISEALNSKPQTLEFEPLDVTQEELFVLEKSSAALLSLSAIVDHESTALSAIADAVSAISCEASRADVAAFSSVDSGDGFSAKEEVGVASDMKVLLNGSKLVGKVQSESVSKIPKVHGSFREIVKLVHSKTRAELNSRAKLANAEGLAVRAVLFPLYDLGVCSLSRAKLNLDSISNDDLRSSLAGLFEGKCPSCENLRNGVKLVSELGLEEEYEKFVYELNVLLGMVWKIVAWEAMTGFIALEGVEWSEKSEKSVEANGGGNVKVERKSEKKKKVVLGKGTSVIVQLIKDRLQGKGGGGSDGSGLLEKWVEDISLFLDPKDREFDDLLQKVKDIVESNESRRLPKLPKGTRDFAKEQMTIRKRAFSIIEEVFERHGATALDTPAFELRETLMGKYGEDSKLIYDLADQLSHIFPLILSLFGNFHLFNWVVAYVVIYSSTLDFEIVKILTELLNELNIGDYEIKLNHRKLLDGMLDICGVPPEKFRTICSSIDKLDKQSFEQIKKEMVEEKGLTIETADNIGTFVKERGSPLELLSKLKQEGSKFLGHDGSIDALNDLDILFRALEKSKCIDKVVFDLSLARGLDYYTGVIFEAAFKGGAQTTRATKTEVLVSILGDDLTQAAELVSELWDAELRAEYLVNKRVMKHIDRAKDSRIPWMVIVGEQEMKEGIVKLKDIEAAKEEKIPRSMVVEELKRRLNR</sequence>
<evidence type="ECO:0000256" key="4">
    <source>
        <dbReference type="ARBA" id="ARBA00022741"/>
    </source>
</evidence>
<dbReference type="InterPro" id="IPR008948">
    <property type="entry name" value="L-Aspartase-like"/>
</dbReference>
<gene>
    <name evidence="12" type="ORF">FH972_008076</name>
</gene>
<dbReference type="SUPFAM" id="SSF55681">
    <property type="entry name" value="Class II aaRS and biotin synthetases"/>
    <property type="match status" value="1"/>
</dbReference>
<evidence type="ECO:0000313" key="12">
    <source>
        <dbReference type="EMBL" id="KAE8022261.1"/>
    </source>
</evidence>
<dbReference type="GO" id="GO:0045548">
    <property type="term" value="F:phenylalanine ammonia-lyase activity"/>
    <property type="evidence" value="ECO:0007669"/>
    <property type="project" value="UniProtKB-EC"/>
</dbReference>
<comment type="subcellular location">
    <subcellularLocation>
        <location evidence="2">Cytoplasm</location>
    </subcellularLocation>
</comment>
<evidence type="ECO:0000313" key="13">
    <source>
        <dbReference type="Proteomes" id="UP000327013"/>
    </source>
</evidence>
<dbReference type="FunFam" id="3.40.50.800:FF:000012">
    <property type="entry name" value="Histidine--tRNA ligase, cytoplasmic"/>
    <property type="match status" value="1"/>
</dbReference>
<comment type="catalytic activity">
    <reaction evidence="8">
        <text>L-phenylalanine = (E)-cinnamate + NH4(+)</text>
        <dbReference type="Rhea" id="RHEA:21384"/>
        <dbReference type="ChEBI" id="CHEBI:15669"/>
        <dbReference type="ChEBI" id="CHEBI:28938"/>
        <dbReference type="ChEBI" id="CHEBI:58095"/>
        <dbReference type="EC" id="4.3.1.24"/>
    </reaction>
</comment>
<proteinExistence type="predicted"/>
<dbReference type="InterPro" id="IPR001106">
    <property type="entry name" value="Aromatic_Lyase"/>
</dbReference>
<dbReference type="Gene3D" id="1.20.200.10">
    <property type="entry name" value="Fumarase/aspartase (Central domain)"/>
    <property type="match status" value="1"/>
</dbReference>
<dbReference type="SUPFAM" id="SSF48557">
    <property type="entry name" value="L-aspartase-like"/>
    <property type="match status" value="1"/>
</dbReference>
<dbReference type="GO" id="GO:0005829">
    <property type="term" value="C:cytosol"/>
    <property type="evidence" value="ECO:0007669"/>
    <property type="project" value="TreeGrafter"/>
</dbReference>
<dbReference type="InterPro" id="IPR004154">
    <property type="entry name" value="Anticodon-bd"/>
</dbReference>
<comment type="subunit">
    <text evidence="3">Homotetramer.</text>
</comment>
<dbReference type="Pfam" id="PF13393">
    <property type="entry name" value="tRNA-synt_His"/>
    <property type="match status" value="1"/>
</dbReference>
<dbReference type="AlphaFoldDB" id="A0A5N6R0L7"/>
<evidence type="ECO:0000256" key="5">
    <source>
        <dbReference type="ARBA" id="ARBA00022840"/>
    </source>
</evidence>
<evidence type="ECO:0000256" key="3">
    <source>
        <dbReference type="ARBA" id="ARBA00011881"/>
    </source>
</evidence>
<dbReference type="InterPro" id="IPR041715">
    <property type="entry name" value="HisRS-like_core"/>
</dbReference>
<dbReference type="EMBL" id="CM017323">
    <property type="protein sequence ID" value="KAE8022261.1"/>
    <property type="molecule type" value="Genomic_DNA"/>
</dbReference>
<evidence type="ECO:0000256" key="2">
    <source>
        <dbReference type="ARBA" id="ARBA00004496"/>
    </source>
</evidence>
<dbReference type="GO" id="GO:0006427">
    <property type="term" value="P:histidyl-tRNA aminoacylation"/>
    <property type="evidence" value="ECO:0007669"/>
    <property type="project" value="TreeGrafter"/>
</dbReference>
<evidence type="ECO:0000259" key="11">
    <source>
        <dbReference type="Pfam" id="PF13393"/>
    </source>
</evidence>
<evidence type="ECO:0000256" key="1">
    <source>
        <dbReference type="ARBA" id="ARBA00002235"/>
    </source>
</evidence>
<dbReference type="GO" id="GO:0006559">
    <property type="term" value="P:L-phenylalanine catabolic process"/>
    <property type="evidence" value="ECO:0007669"/>
    <property type="project" value="UniProtKB-KW"/>
</dbReference>
<dbReference type="GO" id="GO:0003723">
    <property type="term" value="F:RNA binding"/>
    <property type="evidence" value="ECO:0007669"/>
    <property type="project" value="TreeGrafter"/>
</dbReference>
<evidence type="ECO:0000256" key="8">
    <source>
        <dbReference type="ARBA" id="ARBA00023537"/>
    </source>
</evidence>
<dbReference type="Gene3D" id="3.30.930.10">
    <property type="entry name" value="Bira Bifunctional Protein, Domain 2"/>
    <property type="match status" value="2"/>
</dbReference>
<dbReference type="InterPro" id="IPR045864">
    <property type="entry name" value="aa-tRNA-synth_II/BPL/LPL"/>
</dbReference>
<evidence type="ECO:0000256" key="6">
    <source>
        <dbReference type="ARBA" id="ARBA00022917"/>
    </source>
</evidence>
<feature type="domain" description="Anticodon-binding" evidence="10">
    <location>
        <begin position="703"/>
        <end position="789"/>
    </location>
</feature>
<dbReference type="GO" id="GO:0032543">
    <property type="term" value="P:mitochondrial translation"/>
    <property type="evidence" value="ECO:0007669"/>
    <property type="project" value="TreeGrafter"/>
</dbReference>
<keyword evidence="13" id="KW-1185">Reference proteome</keyword>
<evidence type="ECO:0000259" key="10">
    <source>
        <dbReference type="Pfam" id="PF03129"/>
    </source>
</evidence>
<dbReference type="InterPro" id="IPR036621">
    <property type="entry name" value="Anticodon-bd_dom_sf"/>
</dbReference>